<feature type="region of interest" description="Disordered" evidence="5">
    <location>
        <begin position="289"/>
        <end position="323"/>
    </location>
</feature>
<dbReference type="GO" id="GO:0008270">
    <property type="term" value="F:zinc ion binding"/>
    <property type="evidence" value="ECO:0007669"/>
    <property type="project" value="InterPro"/>
</dbReference>
<evidence type="ECO:0000313" key="7">
    <source>
        <dbReference type="EMBL" id="KAJ7024285.1"/>
    </source>
</evidence>
<dbReference type="EMBL" id="JARJCM010000172">
    <property type="protein sequence ID" value="KAJ7024285.1"/>
    <property type="molecule type" value="Genomic_DNA"/>
</dbReference>
<dbReference type="Proteomes" id="UP001218188">
    <property type="component" value="Unassembled WGS sequence"/>
</dbReference>
<evidence type="ECO:0000259" key="6">
    <source>
        <dbReference type="PROSITE" id="PS50048"/>
    </source>
</evidence>
<dbReference type="SUPFAM" id="SSF57701">
    <property type="entry name" value="Zn2/Cys6 DNA-binding domain"/>
    <property type="match status" value="1"/>
</dbReference>
<dbReference type="CDD" id="cd00067">
    <property type="entry name" value="GAL4"/>
    <property type="match status" value="1"/>
</dbReference>
<dbReference type="GO" id="GO:0003677">
    <property type="term" value="F:DNA binding"/>
    <property type="evidence" value="ECO:0007669"/>
    <property type="project" value="UniProtKB-KW"/>
</dbReference>
<evidence type="ECO:0000256" key="3">
    <source>
        <dbReference type="ARBA" id="ARBA00023163"/>
    </source>
</evidence>
<feature type="compositionally biased region" description="Polar residues" evidence="5">
    <location>
        <begin position="1"/>
        <end position="10"/>
    </location>
</feature>
<keyword evidence="4" id="KW-0539">Nucleus</keyword>
<feature type="compositionally biased region" description="Low complexity" evidence="5">
    <location>
        <begin position="298"/>
        <end position="311"/>
    </location>
</feature>
<proteinExistence type="predicted"/>
<evidence type="ECO:0000256" key="2">
    <source>
        <dbReference type="ARBA" id="ARBA00023125"/>
    </source>
</evidence>
<feature type="region of interest" description="Disordered" evidence="5">
    <location>
        <begin position="243"/>
        <end position="270"/>
    </location>
</feature>
<feature type="region of interest" description="Disordered" evidence="5">
    <location>
        <begin position="152"/>
        <end position="180"/>
    </location>
</feature>
<dbReference type="GO" id="GO:0000981">
    <property type="term" value="F:DNA-binding transcription factor activity, RNA polymerase II-specific"/>
    <property type="evidence" value="ECO:0007669"/>
    <property type="project" value="InterPro"/>
</dbReference>
<dbReference type="InterPro" id="IPR050675">
    <property type="entry name" value="OAF3"/>
</dbReference>
<comment type="caution">
    <text evidence="7">The sequence shown here is derived from an EMBL/GenBank/DDBJ whole genome shotgun (WGS) entry which is preliminary data.</text>
</comment>
<protein>
    <recommendedName>
        <fullName evidence="6">Zn(2)-C6 fungal-type domain-containing protein</fullName>
    </recommendedName>
</protein>
<sequence>MSFESTQSLLSIHGKNRPSLEVSHFSTKFQQWDLGSEEPSPTSHSPFDTDYSSSSSPARRSSQDLDNLDNSPGPPSPGLPPARQRTIQACGQCRQRKTRCSGDHPVCKRCTARGLICQYSDRERVRRPAKARVRTAMSSSSLDLRFADNLHASQGVKQEDESDSARYSMDYPTEPQSQYQQLAWPTQSQFPFSQSFSQPGSPAVDPLPHPEISPLQVTHPNQFYLLPVRPFLQQHYVRRVQSQSALGAPEGYRRPQTFGPRPTSLDSPALSRFGPSVVEFDLRMPNGQIHSYMDDRSSSSSESRSTGSVFSLENTPHSFEPPLSRSASALDLRLLNKVSQYRHQSLSGLQIGVGNTGYTNAAPRLGLHSRAGSLGSLDDLSSPLSAPGPIPVRQINGKFGNPWGEDQRVKVREVALMCPSPLTPISLGADGVFYGYGLRGSNIGSNN</sequence>
<evidence type="ECO:0000256" key="1">
    <source>
        <dbReference type="ARBA" id="ARBA00023015"/>
    </source>
</evidence>
<feature type="region of interest" description="Disordered" evidence="5">
    <location>
        <begin position="1"/>
        <end position="83"/>
    </location>
</feature>
<reference evidence="7" key="1">
    <citation type="submission" date="2023-03" db="EMBL/GenBank/DDBJ databases">
        <title>Massive genome expansion in bonnet fungi (Mycena s.s.) driven by repeated elements and novel gene families across ecological guilds.</title>
        <authorList>
            <consortium name="Lawrence Berkeley National Laboratory"/>
            <person name="Harder C.B."/>
            <person name="Miyauchi S."/>
            <person name="Viragh M."/>
            <person name="Kuo A."/>
            <person name="Thoen E."/>
            <person name="Andreopoulos B."/>
            <person name="Lu D."/>
            <person name="Skrede I."/>
            <person name="Drula E."/>
            <person name="Henrissat B."/>
            <person name="Morin E."/>
            <person name="Kohler A."/>
            <person name="Barry K."/>
            <person name="LaButti K."/>
            <person name="Morin E."/>
            <person name="Salamov A."/>
            <person name="Lipzen A."/>
            <person name="Mereny Z."/>
            <person name="Hegedus B."/>
            <person name="Baldrian P."/>
            <person name="Stursova M."/>
            <person name="Weitz H."/>
            <person name="Taylor A."/>
            <person name="Grigoriev I.V."/>
            <person name="Nagy L.G."/>
            <person name="Martin F."/>
            <person name="Kauserud H."/>
        </authorList>
    </citation>
    <scope>NUCLEOTIDE SEQUENCE</scope>
    <source>
        <strain evidence="7">CBHHK200</strain>
    </source>
</reference>
<dbReference type="Pfam" id="PF00172">
    <property type="entry name" value="Zn_clus"/>
    <property type="match status" value="1"/>
</dbReference>
<gene>
    <name evidence="7" type="ORF">C8F04DRAFT_1192567</name>
</gene>
<dbReference type="Gene3D" id="4.10.240.10">
    <property type="entry name" value="Zn(2)-C6 fungal-type DNA-binding domain"/>
    <property type="match status" value="1"/>
</dbReference>
<feature type="domain" description="Zn(2)-C6 fungal-type" evidence="6">
    <location>
        <begin position="89"/>
        <end position="119"/>
    </location>
</feature>
<evidence type="ECO:0000313" key="8">
    <source>
        <dbReference type="Proteomes" id="UP001218188"/>
    </source>
</evidence>
<keyword evidence="3" id="KW-0804">Transcription</keyword>
<feature type="compositionally biased region" description="Low complexity" evidence="5">
    <location>
        <begin position="43"/>
        <end position="60"/>
    </location>
</feature>
<dbReference type="InterPro" id="IPR001138">
    <property type="entry name" value="Zn2Cys6_DnaBD"/>
</dbReference>
<evidence type="ECO:0000256" key="5">
    <source>
        <dbReference type="SAM" id="MobiDB-lite"/>
    </source>
</evidence>
<dbReference type="PANTHER" id="PTHR31069">
    <property type="entry name" value="OLEATE-ACTIVATED TRANSCRIPTION FACTOR 1-RELATED"/>
    <property type="match status" value="1"/>
</dbReference>
<organism evidence="7 8">
    <name type="scientific">Mycena alexandri</name>
    <dbReference type="NCBI Taxonomy" id="1745969"/>
    <lineage>
        <taxon>Eukaryota</taxon>
        <taxon>Fungi</taxon>
        <taxon>Dikarya</taxon>
        <taxon>Basidiomycota</taxon>
        <taxon>Agaricomycotina</taxon>
        <taxon>Agaricomycetes</taxon>
        <taxon>Agaricomycetidae</taxon>
        <taxon>Agaricales</taxon>
        <taxon>Marasmiineae</taxon>
        <taxon>Mycenaceae</taxon>
        <taxon>Mycena</taxon>
    </lineage>
</organism>
<dbReference type="SMART" id="SM00066">
    <property type="entry name" value="GAL4"/>
    <property type="match status" value="1"/>
</dbReference>
<dbReference type="PROSITE" id="PS00463">
    <property type="entry name" value="ZN2_CY6_FUNGAL_1"/>
    <property type="match status" value="1"/>
</dbReference>
<dbReference type="AlphaFoldDB" id="A0AAD6SB63"/>
<accession>A0AAD6SB63</accession>
<keyword evidence="2" id="KW-0238">DNA-binding</keyword>
<dbReference type="PROSITE" id="PS50048">
    <property type="entry name" value="ZN2_CY6_FUNGAL_2"/>
    <property type="match status" value="1"/>
</dbReference>
<evidence type="ECO:0000256" key="4">
    <source>
        <dbReference type="ARBA" id="ARBA00023242"/>
    </source>
</evidence>
<dbReference type="PANTHER" id="PTHR31069:SF32">
    <property type="entry name" value="ARGININE METABOLISM REGULATION PROTEIN II"/>
    <property type="match status" value="1"/>
</dbReference>
<name>A0AAD6SB63_9AGAR</name>
<dbReference type="InterPro" id="IPR036864">
    <property type="entry name" value="Zn2-C6_fun-type_DNA-bd_sf"/>
</dbReference>
<keyword evidence="1" id="KW-0805">Transcription regulation</keyword>
<keyword evidence="8" id="KW-1185">Reference proteome</keyword>